<keyword evidence="1" id="KW-1133">Transmembrane helix</keyword>
<dbReference type="PROSITE" id="PS00409">
    <property type="entry name" value="PROKAR_NTER_METHYL"/>
    <property type="match status" value="1"/>
</dbReference>
<dbReference type="Pfam" id="PF07963">
    <property type="entry name" value="N_methyl"/>
    <property type="match status" value="1"/>
</dbReference>
<keyword evidence="3" id="KW-1185">Reference proteome</keyword>
<sequence length="139" mass="15333">MKLHLATTRGCKRRQTGFSLLEVLVAFAILSISLGVLLQIFSKAMATTAISEDYAQAVTLAEAKLNAVGTEVPFEEGVHTGDPEQGMDWIVYVEPYQVTDWPAEDPPFQPYRVTAVASWPSARGTRRVTLRTIRLGQPL</sequence>
<reference evidence="2 3" key="1">
    <citation type="journal article" date="2020" name="Microorganisms">
        <title>Osmotic Adaptation and Compatible Solute Biosynthesis of Phototrophic Bacteria as Revealed from Genome Analyses.</title>
        <authorList>
            <person name="Imhoff J.F."/>
            <person name="Rahn T."/>
            <person name="Kunzel S."/>
            <person name="Keller A."/>
            <person name="Neulinger S.C."/>
        </authorList>
    </citation>
    <scope>NUCLEOTIDE SEQUENCE [LARGE SCALE GENOMIC DNA]</scope>
    <source>
        <strain evidence="2 3">DSM 25653</strain>
    </source>
</reference>
<dbReference type="InterPro" id="IPR012902">
    <property type="entry name" value="N_methyl_site"/>
</dbReference>
<name>A0A9X0W6E2_9GAMM</name>
<feature type="transmembrane region" description="Helical" evidence="1">
    <location>
        <begin position="20"/>
        <end position="41"/>
    </location>
</feature>
<dbReference type="RefSeq" id="WP_200239833.1">
    <property type="nucleotide sequence ID" value="NZ_JAXUFI010000031.1"/>
</dbReference>
<evidence type="ECO:0000313" key="2">
    <source>
        <dbReference type="EMBL" id="MBK1617722.1"/>
    </source>
</evidence>
<dbReference type="NCBIfam" id="TIGR02532">
    <property type="entry name" value="IV_pilin_GFxxxE"/>
    <property type="match status" value="1"/>
</dbReference>
<dbReference type="InterPro" id="IPR045584">
    <property type="entry name" value="Pilin-like"/>
</dbReference>
<protein>
    <recommendedName>
        <fullName evidence="4">Prepilin-type N-terminal cleavage/methylation domain-containing protein</fullName>
    </recommendedName>
</protein>
<dbReference type="EMBL" id="NRRY01000004">
    <property type="protein sequence ID" value="MBK1617722.1"/>
    <property type="molecule type" value="Genomic_DNA"/>
</dbReference>
<keyword evidence="1" id="KW-0472">Membrane</keyword>
<evidence type="ECO:0000313" key="3">
    <source>
        <dbReference type="Proteomes" id="UP001138768"/>
    </source>
</evidence>
<evidence type="ECO:0008006" key="4">
    <source>
        <dbReference type="Google" id="ProtNLM"/>
    </source>
</evidence>
<organism evidence="2 3">
    <name type="scientific">Lamprobacter modestohalophilus</name>
    <dbReference type="NCBI Taxonomy" id="1064514"/>
    <lineage>
        <taxon>Bacteria</taxon>
        <taxon>Pseudomonadati</taxon>
        <taxon>Pseudomonadota</taxon>
        <taxon>Gammaproteobacteria</taxon>
        <taxon>Chromatiales</taxon>
        <taxon>Chromatiaceae</taxon>
        <taxon>Lamprobacter</taxon>
    </lineage>
</organism>
<accession>A0A9X0W6E2</accession>
<dbReference type="Proteomes" id="UP001138768">
    <property type="component" value="Unassembled WGS sequence"/>
</dbReference>
<evidence type="ECO:0000256" key="1">
    <source>
        <dbReference type="SAM" id="Phobius"/>
    </source>
</evidence>
<dbReference type="AlphaFoldDB" id="A0A9X0W6E2"/>
<dbReference type="SUPFAM" id="SSF54523">
    <property type="entry name" value="Pili subunits"/>
    <property type="match status" value="1"/>
</dbReference>
<proteinExistence type="predicted"/>
<keyword evidence="1" id="KW-0812">Transmembrane</keyword>
<comment type="caution">
    <text evidence="2">The sequence shown here is derived from an EMBL/GenBank/DDBJ whole genome shotgun (WGS) entry which is preliminary data.</text>
</comment>
<gene>
    <name evidence="2" type="ORF">CKO42_04485</name>
</gene>